<dbReference type="Pfam" id="PF14111">
    <property type="entry name" value="DUF4283"/>
    <property type="match status" value="1"/>
</dbReference>
<evidence type="ECO:0000259" key="1">
    <source>
        <dbReference type="Pfam" id="PF14111"/>
    </source>
</evidence>
<feature type="domain" description="DUF4283" evidence="1">
    <location>
        <begin position="41"/>
        <end position="111"/>
    </location>
</feature>
<dbReference type="AlphaFoldDB" id="A0AAV0FB01"/>
<evidence type="ECO:0000259" key="2">
    <source>
        <dbReference type="Pfam" id="PF14392"/>
    </source>
</evidence>
<dbReference type="PANTHER" id="PTHR31286:SF153">
    <property type="entry name" value="DUF4283 DOMAIN PROTEIN"/>
    <property type="match status" value="1"/>
</dbReference>
<accession>A0AAV0FB01</accession>
<feature type="domain" description="Zinc knuckle CX2CX4HX4C" evidence="2">
    <location>
        <begin position="180"/>
        <end position="220"/>
    </location>
</feature>
<keyword evidence="5" id="KW-1185">Reference proteome</keyword>
<name>A0AAV0FB01_9ASTE</name>
<comment type="caution">
    <text evidence="4">The sequence shown here is derived from an EMBL/GenBank/DDBJ whole genome shotgun (WGS) entry which is preliminary data.</text>
</comment>
<dbReference type="Pfam" id="PF14392">
    <property type="entry name" value="zf-CCHC_4"/>
    <property type="match status" value="1"/>
</dbReference>
<evidence type="ECO:0000313" key="5">
    <source>
        <dbReference type="Proteomes" id="UP001152523"/>
    </source>
</evidence>
<dbReference type="PANTHER" id="PTHR31286">
    <property type="entry name" value="GLYCINE-RICH CELL WALL STRUCTURAL PROTEIN 1.8-LIKE"/>
    <property type="match status" value="1"/>
</dbReference>
<evidence type="ECO:0000313" key="3">
    <source>
        <dbReference type="EMBL" id="CAH9115173.1"/>
    </source>
</evidence>
<evidence type="ECO:0000313" key="4">
    <source>
        <dbReference type="EMBL" id="CAH9132684.1"/>
    </source>
</evidence>
<dbReference type="EMBL" id="CAMAPF010000235">
    <property type="protein sequence ID" value="CAH9115173.1"/>
    <property type="molecule type" value="Genomic_DNA"/>
</dbReference>
<dbReference type="Proteomes" id="UP001152523">
    <property type="component" value="Unassembled WGS sequence"/>
</dbReference>
<evidence type="ECO:0008006" key="6">
    <source>
        <dbReference type="Google" id="ProtNLM"/>
    </source>
</evidence>
<organism evidence="4 5">
    <name type="scientific">Cuscuta epithymum</name>
    <dbReference type="NCBI Taxonomy" id="186058"/>
    <lineage>
        <taxon>Eukaryota</taxon>
        <taxon>Viridiplantae</taxon>
        <taxon>Streptophyta</taxon>
        <taxon>Embryophyta</taxon>
        <taxon>Tracheophyta</taxon>
        <taxon>Spermatophyta</taxon>
        <taxon>Magnoliopsida</taxon>
        <taxon>eudicotyledons</taxon>
        <taxon>Gunneridae</taxon>
        <taxon>Pentapetalae</taxon>
        <taxon>asterids</taxon>
        <taxon>lamiids</taxon>
        <taxon>Solanales</taxon>
        <taxon>Convolvulaceae</taxon>
        <taxon>Cuscuteae</taxon>
        <taxon>Cuscuta</taxon>
        <taxon>Cuscuta subgen. Cuscuta</taxon>
    </lineage>
</organism>
<proteinExistence type="predicted"/>
<dbReference type="EMBL" id="CAMAPF010000972">
    <property type="protein sequence ID" value="CAH9132684.1"/>
    <property type="molecule type" value="Genomic_DNA"/>
</dbReference>
<dbReference type="InterPro" id="IPR025836">
    <property type="entry name" value="Zn_knuckle_CX2CX4HX4C"/>
</dbReference>
<dbReference type="InterPro" id="IPR040256">
    <property type="entry name" value="At4g02000-like"/>
</dbReference>
<sequence>MENVVDRYRHMAIREDEEEINLDEGELEGVPAEEVATGFPVIGQVLMDRKVRFSELKDQMLTLWRPGKGMSVKEIGGKRYVFSFNHRFDMKRVLDGGLWQYGRSLVLLKEIMPDDIPHKIVLNEAEFWVQVHNVPYSLVNLGTVRRVGSFLGEFVKYDDNQKKEKLEPYMRVKILMKMDKSLKKETNLKKDGKSFWVDFKYERLSTFCFSCGLVGHSDYFSPLNYEKDWFWKKDMDPLLEQLAG</sequence>
<gene>
    <name evidence="3" type="ORF">CEPIT_LOCUS20981</name>
    <name evidence="4" type="ORF">CEPIT_LOCUS32372</name>
</gene>
<reference evidence="4" key="1">
    <citation type="submission" date="2022-07" db="EMBL/GenBank/DDBJ databases">
        <authorList>
            <person name="Macas J."/>
            <person name="Novak P."/>
            <person name="Neumann P."/>
        </authorList>
    </citation>
    <scope>NUCLEOTIDE SEQUENCE</scope>
</reference>
<dbReference type="InterPro" id="IPR025558">
    <property type="entry name" value="DUF4283"/>
</dbReference>
<protein>
    <recommendedName>
        <fullName evidence="6">DUF4283 domain-containing protein</fullName>
    </recommendedName>
</protein>